<dbReference type="EMBL" id="BSFI01000007">
    <property type="protein sequence ID" value="GLK67765.1"/>
    <property type="molecule type" value="Genomic_DNA"/>
</dbReference>
<protein>
    <recommendedName>
        <fullName evidence="4">DUF721 domain-containing protein</fullName>
    </recommendedName>
</protein>
<organism evidence="2 3">
    <name type="scientific">Hansschlegelia plantiphila</name>
    <dbReference type="NCBI Taxonomy" id="374655"/>
    <lineage>
        <taxon>Bacteria</taxon>
        <taxon>Pseudomonadati</taxon>
        <taxon>Pseudomonadota</taxon>
        <taxon>Alphaproteobacteria</taxon>
        <taxon>Hyphomicrobiales</taxon>
        <taxon>Methylopilaceae</taxon>
        <taxon>Hansschlegelia</taxon>
    </lineage>
</organism>
<dbReference type="Proteomes" id="UP001143372">
    <property type="component" value="Unassembled WGS sequence"/>
</dbReference>
<dbReference type="RefSeq" id="WP_271168016.1">
    <property type="nucleotide sequence ID" value="NZ_BSFI01000007.1"/>
</dbReference>
<dbReference type="InterPro" id="IPR010593">
    <property type="entry name" value="DUF1159"/>
</dbReference>
<dbReference type="PIRSF" id="PIRSF032064">
    <property type="entry name" value="UCP032064"/>
    <property type="match status" value="1"/>
</dbReference>
<evidence type="ECO:0000256" key="1">
    <source>
        <dbReference type="SAM" id="MobiDB-lite"/>
    </source>
</evidence>
<evidence type="ECO:0008006" key="4">
    <source>
        <dbReference type="Google" id="ProtNLM"/>
    </source>
</evidence>
<feature type="region of interest" description="Disordered" evidence="1">
    <location>
        <begin position="115"/>
        <end position="142"/>
    </location>
</feature>
<reference evidence="2" key="1">
    <citation type="journal article" date="2014" name="Int. J. Syst. Evol. Microbiol.">
        <title>Complete genome sequence of Corynebacterium casei LMG S-19264T (=DSM 44701T), isolated from a smear-ripened cheese.</title>
        <authorList>
            <consortium name="US DOE Joint Genome Institute (JGI-PGF)"/>
            <person name="Walter F."/>
            <person name="Albersmeier A."/>
            <person name="Kalinowski J."/>
            <person name="Ruckert C."/>
        </authorList>
    </citation>
    <scope>NUCLEOTIDE SEQUENCE</scope>
    <source>
        <strain evidence="2">VKM B-2347</strain>
    </source>
</reference>
<dbReference type="AlphaFoldDB" id="A0A9W6MVI7"/>
<gene>
    <name evidence="2" type="ORF">GCM10008179_14030</name>
</gene>
<evidence type="ECO:0000313" key="2">
    <source>
        <dbReference type="EMBL" id="GLK67765.1"/>
    </source>
</evidence>
<accession>A0A9W6MVI7</accession>
<dbReference type="Pfam" id="PF05258">
    <property type="entry name" value="DciA"/>
    <property type="match status" value="1"/>
</dbReference>
<reference evidence="2" key="2">
    <citation type="submission" date="2023-01" db="EMBL/GenBank/DDBJ databases">
        <authorList>
            <person name="Sun Q."/>
            <person name="Evtushenko L."/>
        </authorList>
    </citation>
    <scope>NUCLEOTIDE SEQUENCE</scope>
    <source>
        <strain evidence="2">VKM B-2347</strain>
    </source>
</reference>
<evidence type="ECO:0000313" key="3">
    <source>
        <dbReference type="Proteomes" id="UP001143372"/>
    </source>
</evidence>
<comment type="caution">
    <text evidence="2">The sequence shown here is derived from an EMBL/GenBank/DDBJ whole genome shotgun (WGS) entry which is preliminary data.</text>
</comment>
<name>A0A9W6MVI7_9HYPH</name>
<proteinExistence type="predicted"/>
<dbReference type="InterPro" id="IPR007922">
    <property type="entry name" value="DciA-like"/>
</dbReference>
<keyword evidence="3" id="KW-1185">Reference proteome</keyword>
<sequence length="170" mass="17972">MLKPSRAKRLSDLLPAALGPAAARQGFAGAEIVSRWETIVGPEIAACAAPVKLAAPRPQGPETDQPPPLSTLTLRVEGAFALEIQHRAPEIVERVNAHLGWRCVGVVKLRQGGAASYRAARTGPKPPPPATDEETRRVRAATASVEEEGLASALERLGQAALAKGRMERP</sequence>